<evidence type="ECO:0000313" key="16">
    <source>
        <dbReference type="EMBL" id="ORZ37217.1"/>
    </source>
</evidence>
<evidence type="ECO:0000256" key="12">
    <source>
        <dbReference type="PROSITE-ProRule" id="PRU00023"/>
    </source>
</evidence>
<keyword evidence="6 14" id="KW-1133">Transmembrane helix</keyword>
<evidence type="ECO:0000259" key="15">
    <source>
        <dbReference type="Pfam" id="PF01529"/>
    </source>
</evidence>
<dbReference type="Pfam" id="PF00023">
    <property type="entry name" value="Ank"/>
    <property type="match status" value="1"/>
</dbReference>
<feature type="region of interest" description="Disordered" evidence="13">
    <location>
        <begin position="437"/>
        <end position="456"/>
    </location>
</feature>
<feature type="compositionally biased region" description="Pro residues" evidence="13">
    <location>
        <begin position="1"/>
        <end position="19"/>
    </location>
</feature>
<dbReference type="SUPFAM" id="SSF48403">
    <property type="entry name" value="Ankyrin repeat"/>
    <property type="match status" value="1"/>
</dbReference>
<evidence type="ECO:0000256" key="10">
    <source>
        <dbReference type="ARBA" id="ARBA00023288"/>
    </source>
</evidence>
<protein>
    <recommendedName>
        <fullName evidence="3">protein S-acyltransferase</fullName>
        <ecNumber evidence="3">2.3.1.225</ecNumber>
    </recommendedName>
</protein>
<comment type="caution">
    <text evidence="16">The sequence shown here is derived from an EMBL/GenBank/DDBJ whole genome shotgun (WGS) entry which is preliminary data.</text>
</comment>
<dbReference type="GO" id="GO:0016020">
    <property type="term" value="C:membrane"/>
    <property type="evidence" value="ECO:0007669"/>
    <property type="project" value="UniProtKB-SubCell"/>
</dbReference>
<keyword evidence="9" id="KW-0564">Palmitate</keyword>
<dbReference type="Proteomes" id="UP000193411">
    <property type="component" value="Unassembled WGS sequence"/>
</dbReference>
<evidence type="ECO:0000256" key="3">
    <source>
        <dbReference type="ARBA" id="ARBA00012210"/>
    </source>
</evidence>
<feature type="repeat" description="ANK" evidence="12">
    <location>
        <begin position="274"/>
        <end position="306"/>
    </location>
</feature>
<feature type="compositionally biased region" description="Gly residues" evidence="13">
    <location>
        <begin position="955"/>
        <end position="966"/>
    </location>
</feature>
<evidence type="ECO:0000256" key="4">
    <source>
        <dbReference type="ARBA" id="ARBA00022692"/>
    </source>
</evidence>
<evidence type="ECO:0000256" key="7">
    <source>
        <dbReference type="ARBA" id="ARBA00023043"/>
    </source>
</evidence>
<gene>
    <name evidence="16" type="ORF">BCR44DRAFT_44894</name>
</gene>
<comment type="similarity">
    <text evidence="2">Belongs to the DHHC palmitoyltransferase family. AKR/ZDHHC17 subfamily.</text>
</comment>
<dbReference type="EC" id="2.3.1.225" evidence="3"/>
<dbReference type="SMART" id="SM00248">
    <property type="entry name" value="ANK"/>
    <property type="match status" value="6"/>
</dbReference>
<dbReference type="PROSITE" id="PS50088">
    <property type="entry name" value="ANK_REPEAT"/>
    <property type="match status" value="4"/>
</dbReference>
<dbReference type="InterPro" id="IPR002110">
    <property type="entry name" value="Ankyrin_rpt"/>
</dbReference>
<feature type="transmembrane region" description="Helical" evidence="14">
    <location>
        <begin position="798"/>
        <end position="818"/>
    </location>
</feature>
<dbReference type="AlphaFoldDB" id="A0A1Y2HRJ7"/>
<keyword evidence="10" id="KW-0449">Lipoprotein</keyword>
<feature type="compositionally biased region" description="Low complexity" evidence="13">
    <location>
        <begin position="87"/>
        <end position="97"/>
    </location>
</feature>
<dbReference type="InterPro" id="IPR001594">
    <property type="entry name" value="Palmitoyltrfase_DHHC"/>
</dbReference>
<dbReference type="STRING" id="765915.A0A1Y2HRJ7"/>
<dbReference type="InterPro" id="IPR036770">
    <property type="entry name" value="Ankyrin_rpt-contain_sf"/>
</dbReference>
<feature type="repeat" description="ANK" evidence="12">
    <location>
        <begin position="379"/>
        <end position="411"/>
    </location>
</feature>
<organism evidence="16 17">
    <name type="scientific">Catenaria anguillulae PL171</name>
    <dbReference type="NCBI Taxonomy" id="765915"/>
    <lineage>
        <taxon>Eukaryota</taxon>
        <taxon>Fungi</taxon>
        <taxon>Fungi incertae sedis</taxon>
        <taxon>Blastocladiomycota</taxon>
        <taxon>Blastocladiomycetes</taxon>
        <taxon>Blastocladiales</taxon>
        <taxon>Catenariaceae</taxon>
        <taxon>Catenaria</taxon>
    </lineage>
</organism>
<evidence type="ECO:0000256" key="5">
    <source>
        <dbReference type="ARBA" id="ARBA00022737"/>
    </source>
</evidence>
<feature type="region of interest" description="Disordered" evidence="13">
    <location>
        <begin position="1"/>
        <end position="138"/>
    </location>
</feature>
<evidence type="ECO:0000256" key="13">
    <source>
        <dbReference type="SAM" id="MobiDB-lite"/>
    </source>
</evidence>
<dbReference type="PROSITE" id="PS50297">
    <property type="entry name" value="ANK_REP_REGION"/>
    <property type="match status" value="2"/>
</dbReference>
<dbReference type="EMBL" id="MCFL01000013">
    <property type="protein sequence ID" value="ORZ37217.1"/>
    <property type="molecule type" value="Genomic_DNA"/>
</dbReference>
<sequence>MDPPHPQLPPMSSPSPPSPSSCDKNPESRAIAVNGTNNPFIDSESDPDSDSESDPANDSTSHAATTTLPPGVFKVPPRPRPMPSPTPSHSHSPTPSHSHSHSHSHSNSNALPVPHNTPPTGTQQHQQEPPSASSFNSVKSTASTIAIYSSSPSTSATNVLHDLDLVQPPPPIPPLPPSVIQEQPPVAVAVTVVQRPQQPLHQHLRDACIHGHLPAVRALLESPSSADQQPLTATTPGDDGIPPLHWAAVNNHAAIARYLIDHHGAPVDTPAGTMRATPLSWAARKGHAAMVNLLVSRGASPHAPDADGMHPIHLAAHHGWAYLVLLLVAGLGVDANQRDASEQARPPLFFAIISNTRGGSYDAACVLLAMGADPNAKVGGFPILHWALHRRALRVAELLVTYGAQPDLTDPMGRTAAQVAREAVDVDGEWIDTWLMPTSGNGGSRRRPNKKPWFEPVSDKTADRGFALLPGLQAIGFIATSSLPWYINLFASLILATLLHFAFMKLLLRRTHADGGDDPMEPPTLRHPRPHRAAPPGTVAGHRAVASSPYLAALIAWTLFVGGTHWAVGIAPWVKLESSWGVFVAAWIGTLACLYGAVLGDPGYLPQCGMRGVWPPPHKAVAPSPTMTAASAAGPAAASASVAVAIDEAQSLVSPLASDPGASPKDLQHPGVNVCSTTPIDGRAVAHLADRDLLDDMHFCLSCMNRRPLRSKHCKQCGRCVVRFDHHCPWTWNCIGANNHRVFILLLIGIIFLALWFMSDWSLASDIRLAALPARDAAKLTQACLGFGPCIAFTLDPVGGWISVFGVIQVTWVALLLAQQVYHAASNATTNEWINWFKYDHTSVPAAGARGTGGIGGAVDEYRSARNREWHPVLDRGVARNCAEFWCAPAELYAGYFEVEGGHPGMSRAERVAVRDEGVRRGGRSSARAGGGWWARLVGGRRSEGPEASPLRGVSSGGEASGTGGDGEGEALIPMPVSVRR</sequence>
<feature type="compositionally biased region" description="Acidic residues" evidence="13">
    <location>
        <begin position="43"/>
        <end position="55"/>
    </location>
</feature>
<feature type="transmembrane region" description="Helical" evidence="14">
    <location>
        <begin position="483"/>
        <end position="503"/>
    </location>
</feature>
<evidence type="ECO:0000256" key="2">
    <source>
        <dbReference type="ARBA" id="ARBA00010104"/>
    </source>
</evidence>
<dbReference type="Gene3D" id="1.25.40.20">
    <property type="entry name" value="Ankyrin repeat-containing domain"/>
    <property type="match status" value="2"/>
</dbReference>
<feature type="region of interest" description="Disordered" evidence="13">
    <location>
        <begin position="517"/>
        <end position="538"/>
    </location>
</feature>
<dbReference type="PANTHER" id="PTHR24161">
    <property type="entry name" value="ANK_REP_REGION DOMAIN-CONTAINING PROTEIN-RELATED"/>
    <property type="match status" value="1"/>
</dbReference>
<name>A0A1Y2HRJ7_9FUNG</name>
<keyword evidence="17" id="KW-1185">Reference proteome</keyword>
<keyword evidence="7 12" id="KW-0040">ANK repeat</keyword>
<dbReference type="Pfam" id="PF01529">
    <property type="entry name" value="DHHC"/>
    <property type="match status" value="1"/>
</dbReference>
<feature type="transmembrane region" description="Helical" evidence="14">
    <location>
        <begin position="580"/>
        <end position="600"/>
    </location>
</feature>
<evidence type="ECO:0000256" key="1">
    <source>
        <dbReference type="ARBA" id="ARBA00004141"/>
    </source>
</evidence>
<keyword evidence="4 14" id="KW-0812">Transmembrane</keyword>
<feature type="compositionally biased region" description="Polar residues" evidence="13">
    <location>
        <begin position="56"/>
        <end position="68"/>
    </location>
</feature>
<accession>A0A1Y2HRJ7</accession>
<keyword evidence="5" id="KW-0677">Repeat</keyword>
<feature type="transmembrane region" description="Helical" evidence="14">
    <location>
        <begin position="742"/>
        <end position="759"/>
    </location>
</feature>
<feature type="domain" description="Palmitoyltransferase DHHC" evidence="15">
    <location>
        <begin position="696"/>
        <end position="836"/>
    </location>
</feature>
<dbReference type="PROSITE" id="PS50216">
    <property type="entry name" value="DHHC"/>
    <property type="match status" value="1"/>
</dbReference>
<evidence type="ECO:0000313" key="17">
    <source>
        <dbReference type="Proteomes" id="UP000193411"/>
    </source>
</evidence>
<feature type="repeat" description="ANK" evidence="12">
    <location>
        <begin position="307"/>
        <end position="340"/>
    </location>
</feature>
<dbReference type="OrthoDB" id="6781668at2759"/>
<feature type="compositionally biased region" description="Polar residues" evidence="13">
    <location>
        <begin position="118"/>
        <end position="138"/>
    </location>
</feature>
<dbReference type="GO" id="GO:0019706">
    <property type="term" value="F:protein-cysteine S-palmitoyltransferase activity"/>
    <property type="evidence" value="ECO:0007669"/>
    <property type="project" value="UniProtKB-EC"/>
</dbReference>
<keyword evidence="8 14" id="KW-0472">Membrane</keyword>
<evidence type="ECO:0000256" key="9">
    <source>
        <dbReference type="ARBA" id="ARBA00023139"/>
    </source>
</evidence>
<feature type="transmembrane region" description="Helical" evidence="14">
    <location>
        <begin position="550"/>
        <end position="574"/>
    </location>
</feature>
<comment type="subcellular location">
    <subcellularLocation>
        <location evidence="1">Membrane</location>
        <topology evidence="1">Multi-pass membrane protein</topology>
    </subcellularLocation>
</comment>
<evidence type="ECO:0000256" key="8">
    <source>
        <dbReference type="ARBA" id="ARBA00023136"/>
    </source>
</evidence>
<evidence type="ECO:0000256" key="6">
    <source>
        <dbReference type="ARBA" id="ARBA00022989"/>
    </source>
</evidence>
<comment type="catalytic activity">
    <reaction evidence="11">
        <text>L-cysteinyl-[protein] + hexadecanoyl-CoA = S-hexadecanoyl-L-cysteinyl-[protein] + CoA</text>
        <dbReference type="Rhea" id="RHEA:36683"/>
        <dbReference type="Rhea" id="RHEA-COMP:10131"/>
        <dbReference type="Rhea" id="RHEA-COMP:11032"/>
        <dbReference type="ChEBI" id="CHEBI:29950"/>
        <dbReference type="ChEBI" id="CHEBI:57287"/>
        <dbReference type="ChEBI" id="CHEBI:57379"/>
        <dbReference type="ChEBI" id="CHEBI:74151"/>
        <dbReference type="EC" id="2.3.1.225"/>
    </reaction>
</comment>
<feature type="region of interest" description="Disordered" evidence="13">
    <location>
        <begin position="940"/>
        <end position="981"/>
    </location>
</feature>
<dbReference type="PANTHER" id="PTHR24161:SF85">
    <property type="entry name" value="PALMITOYLTRANSFERASE HIP14"/>
    <property type="match status" value="1"/>
</dbReference>
<proteinExistence type="inferred from homology"/>
<feature type="compositionally biased region" description="Pro residues" evidence="13">
    <location>
        <begin position="76"/>
        <end position="86"/>
    </location>
</feature>
<evidence type="ECO:0000256" key="11">
    <source>
        <dbReference type="ARBA" id="ARBA00048048"/>
    </source>
</evidence>
<dbReference type="Pfam" id="PF12796">
    <property type="entry name" value="Ank_2"/>
    <property type="match status" value="1"/>
</dbReference>
<reference evidence="16 17" key="1">
    <citation type="submission" date="2016-07" db="EMBL/GenBank/DDBJ databases">
        <title>Pervasive Adenine N6-methylation of Active Genes in Fungi.</title>
        <authorList>
            <consortium name="DOE Joint Genome Institute"/>
            <person name="Mondo S.J."/>
            <person name="Dannebaum R.O."/>
            <person name="Kuo R.C."/>
            <person name="Labutti K."/>
            <person name="Haridas S."/>
            <person name="Kuo A."/>
            <person name="Salamov A."/>
            <person name="Ahrendt S.R."/>
            <person name="Lipzen A."/>
            <person name="Sullivan W."/>
            <person name="Andreopoulos W.B."/>
            <person name="Clum A."/>
            <person name="Lindquist E."/>
            <person name="Daum C."/>
            <person name="Ramamoorthy G.K."/>
            <person name="Gryganskyi A."/>
            <person name="Culley D."/>
            <person name="Magnuson J.K."/>
            <person name="James T.Y."/>
            <person name="O'Malley M.A."/>
            <person name="Stajich J.E."/>
            <person name="Spatafora J.W."/>
            <person name="Visel A."/>
            <person name="Grigoriev I.V."/>
        </authorList>
    </citation>
    <scope>NUCLEOTIDE SEQUENCE [LARGE SCALE GENOMIC DNA]</scope>
    <source>
        <strain evidence="16 17">PL171</strain>
    </source>
</reference>
<evidence type="ECO:0000256" key="14">
    <source>
        <dbReference type="SAM" id="Phobius"/>
    </source>
</evidence>
<feature type="repeat" description="ANK" evidence="12">
    <location>
        <begin position="239"/>
        <end position="262"/>
    </location>
</feature>